<dbReference type="OrthoDB" id="541279at2759"/>
<comment type="caution">
    <text evidence="1">The sequence shown here is derived from an EMBL/GenBank/DDBJ whole genome shotgun (WGS) entry which is preliminary data.</text>
</comment>
<name>A0A150FTI8_GONPE</name>
<sequence length="185" mass="20869">MDYRQRMESRGFTLLEPQDTPQNARLDAVFSLPPELWPVLPPGALYCLETHDPRVGFSYLQHADFPENKVRVSTYFGKWCRDKVDFVVAWLPPRAAMGSAASEGHGPPPPAQAWEPRQVLGHTTSGEYQYSRTRFRFRGATSALTPEQLPLEYCDVHGIDHLDTKVGWGVREAGDGGWGNEVRGW</sequence>
<gene>
    <name evidence="1" type="ORF">GPECTOR_1298g544</name>
</gene>
<evidence type="ECO:0000313" key="1">
    <source>
        <dbReference type="EMBL" id="KXZ40922.1"/>
    </source>
</evidence>
<organism evidence="1 2">
    <name type="scientific">Gonium pectorale</name>
    <name type="common">Green alga</name>
    <dbReference type="NCBI Taxonomy" id="33097"/>
    <lineage>
        <taxon>Eukaryota</taxon>
        <taxon>Viridiplantae</taxon>
        <taxon>Chlorophyta</taxon>
        <taxon>core chlorophytes</taxon>
        <taxon>Chlorophyceae</taxon>
        <taxon>CS clade</taxon>
        <taxon>Chlamydomonadales</taxon>
        <taxon>Volvocaceae</taxon>
        <taxon>Gonium</taxon>
    </lineage>
</organism>
<reference evidence="2" key="1">
    <citation type="journal article" date="2016" name="Nat. Commun.">
        <title>The Gonium pectorale genome demonstrates co-option of cell cycle regulation during the evolution of multicellularity.</title>
        <authorList>
            <person name="Hanschen E.R."/>
            <person name="Marriage T.N."/>
            <person name="Ferris P.J."/>
            <person name="Hamaji T."/>
            <person name="Toyoda A."/>
            <person name="Fujiyama A."/>
            <person name="Neme R."/>
            <person name="Noguchi H."/>
            <person name="Minakuchi Y."/>
            <person name="Suzuki M."/>
            <person name="Kawai-Toyooka H."/>
            <person name="Smith D.R."/>
            <person name="Sparks H."/>
            <person name="Anderson J."/>
            <person name="Bakaric R."/>
            <person name="Luria V."/>
            <person name="Karger A."/>
            <person name="Kirschner M.W."/>
            <person name="Durand P.M."/>
            <person name="Michod R.E."/>
            <person name="Nozaki H."/>
            <person name="Olson B.J."/>
        </authorList>
    </citation>
    <scope>NUCLEOTIDE SEQUENCE [LARGE SCALE GENOMIC DNA]</scope>
    <source>
        <strain evidence="2">NIES-2863</strain>
    </source>
</reference>
<dbReference type="EMBL" id="LSYV01001292">
    <property type="protein sequence ID" value="KXZ40922.1"/>
    <property type="molecule type" value="Genomic_DNA"/>
</dbReference>
<dbReference type="Proteomes" id="UP000075714">
    <property type="component" value="Unassembled WGS sequence"/>
</dbReference>
<proteinExistence type="predicted"/>
<dbReference type="AlphaFoldDB" id="A0A150FTI8"/>
<keyword evidence="2" id="KW-1185">Reference proteome</keyword>
<protein>
    <submittedName>
        <fullName evidence="1">Uncharacterized protein</fullName>
    </submittedName>
</protein>
<evidence type="ECO:0000313" key="2">
    <source>
        <dbReference type="Proteomes" id="UP000075714"/>
    </source>
</evidence>
<accession>A0A150FTI8</accession>